<organism evidence="1">
    <name type="scientific">uncultured Caudovirales phage</name>
    <dbReference type="NCBI Taxonomy" id="2100421"/>
    <lineage>
        <taxon>Viruses</taxon>
        <taxon>Duplodnaviria</taxon>
        <taxon>Heunggongvirae</taxon>
        <taxon>Uroviricota</taxon>
        <taxon>Caudoviricetes</taxon>
        <taxon>Peduoviridae</taxon>
        <taxon>Maltschvirus</taxon>
        <taxon>Maltschvirus maltsch</taxon>
    </lineage>
</organism>
<name>A0A6J5M3S4_9CAUD</name>
<gene>
    <name evidence="1" type="ORF">UFOVP331_89</name>
</gene>
<reference evidence="1" key="1">
    <citation type="submission" date="2020-04" db="EMBL/GenBank/DDBJ databases">
        <authorList>
            <person name="Chiriac C."/>
            <person name="Salcher M."/>
            <person name="Ghai R."/>
            <person name="Kavagutti S V."/>
        </authorList>
    </citation>
    <scope>NUCLEOTIDE SEQUENCE</scope>
</reference>
<protein>
    <submittedName>
        <fullName evidence="1">Uncharacterized protein</fullName>
    </submittedName>
</protein>
<dbReference type="EMBL" id="LR796345">
    <property type="protein sequence ID" value="CAB4138529.1"/>
    <property type="molecule type" value="Genomic_DNA"/>
</dbReference>
<accession>A0A6J5M3S4</accession>
<evidence type="ECO:0000313" key="1">
    <source>
        <dbReference type="EMBL" id="CAB4138529.1"/>
    </source>
</evidence>
<proteinExistence type="predicted"/>
<sequence>MDNLIICKKCGSDACMETEPYSGIKSYHCMGCGFTTTTLMKEGEAFLEEQKEILPELYKALMFKDDEGKIWMPSSVNSPEQGMVFANGTGADLWKWSAVRAVPVLEEEKEKYPIKSKPGEYYKFRMDMDTIQHFDEGDYMDALSYIGILPQEESLED</sequence>